<name>A0A6G1Q1D6_CHAAH</name>
<keyword evidence="2" id="KW-1185">Reference proteome</keyword>
<evidence type="ECO:0000313" key="1">
    <source>
        <dbReference type="EMBL" id="KAF3696204.1"/>
    </source>
</evidence>
<gene>
    <name evidence="1" type="ORF">EXN66_Car011880</name>
</gene>
<organism evidence="1 2">
    <name type="scientific">Channa argus</name>
    <name type="common">Northern snakehead</name>
    <name type="synonym">Ophicephalus argus</name>
    <dbReference type="NCBI Taxonomy" id="215402"/>
    <lineage>
        <taxon>Eukaryota</taxon>
        <taxon>Metazoa</taxon>
        <taxon>Chordata</taxon>
        <taxon>Craniata</taxon>
        <taxon>Vertebrata</taxon>
        <taxon>Euteleostomi</taxon>
        <taxon>Actinopterygii</taxon>
        <taxon>Neopterygii</taxon>
        <taxon>Teleostei</taxon>
        <taxon>Neoteleostei</taxon>
        <taxon>Acanthomorphata</taxon>
        <taxon>Anabantaria</taxon>
        <taxon>Anabantiformes</taxon>
        <taxon>Channoidei</taxon>
        <taxon>Channidae</taxon>
        <taxon>Channa</taxon>
    </lineage>
</organism>
<evidence type="ECO:0000313" key="2">
    <source>
        <dbReference type="Proteomes" id="UP000503349"/>
    </source>
</evidence>
<proteinExistence type="predicted"/>
<dbReference type="EMBL" id="CM015722">
    <property type="protein sequence ID" value="KAF3696204.1"/>
    <property type="molecule type" value="Genomic_DNA"/>
</dbReference>
<sequence length="49" mass="5554">MQPDKKGWIQPHIFGWNMLMPTERTPGTLGIVERKRSPQFQSVGCGAKL</sequence>
<dbReference type="AlphaFoldDB" id="A0A6G1Q1D6"/>
<reference evidence="1 2" key="1">
    <citation type="submission" date="2019-02" db="EMBL/GenBank/DDBJ databases">
        <title>Opniocepnalus argus genome.</title>
        <authorList>
            <person name="Zhou C."/>
            <person name="Xiao S."/>
        </authorList>
    </citation>
    <scope>NUCLEOTIDE SEQUENCE [LARGE SCALE GENOMIC DNA]</scope>
    <source>
        <strain evidence="1">OARG1902GOOAL</strain>
        <tissue evidence="1">Muscle</tissue>
    </source>
</reference>
<protein>
    <submittedName>
        <fullName evidence="1">Uncharacterized protein</fullName>
    </submittedName>
</protein>
<reference evidence="2" key="2">
    <citation type="submission" date="2019-02" db="EMBL/GenBank/DDBJ databases">
        <title>Opniocepnalus argus Var Kimnra genome.</title>
        <authorList>
            <person name="Zhou C."/>
            <person name="Xiao S."/>
        </authorList>
    </citation>
    <scope>NUCLEOTIDE SEQUENCE [LARGE SCALE GENOMIC DNA]</scope>
</reference>
<dbReference type="Proteomes" id="UP000503349">
    <property type="component" value="Chromosome 11"/>
</dbReference>
<accession>A0A6G1Q1D6</accession>